<reference evidence="3 4" key="1">
    <citation type="journal article" date="2010" name="Stand. Genomic Sci.">
        <title>Complete genome sequence of Methanoplanus petrolearius type strain (SEBR 4847).</title>
        <authorList>
            <person name="Brambilla E."/>
            <person name="Djao O.D."/>
            <person name="Daligault H."/>
            <person name="Lapidus A."/>
            <person name="Lucas S."/>
            <person name="Hammon N."/>
            <person name="Nolan M."/>
            <person name="Tice H."/>
            <person name="Cheng J.F."/>
            <person name="Han C."/>
            <person name="Tapia R."/>
            <person name="Goodwin L."/>
            <person name="Pitluck S."/>
            <person name="Liolios K."/>
            <person name="Ivanova N."/>
            <person name="Mavromatis K."/>
            <person name="Mikhailova N."/>
            <person name="Pati A."/>
            <person name="Chen A."/>
            <person name="Palaniappan K."/>
            <person name="Land M."/>
            <person name="Hauser L."/>
            <person name="Chang Y.J."/>
            <person name="Jeffries C.D."/>
            <person name="Rohde M."/>
            <person name="Spring S."/>
            <person name="Sikorski J."/>
            <person name="Goker M."/>
            <person name="Woyke T."/>
            <person name="Bristow J."/>
            <person name="Eisen J.A."/>
            <person name="Markowitz V."/>
            <person name="Hugenholtz P."/>
            <person name="Kyrpides N.C."/>
            <person name="Klenk H.P."/>
        </authorList>
    </citation>
    <scope>NUCLEOTIDE SEQUENCE [LARGE SCALE GENOMIC DNA]</scope>
    <source>
        <strain evidence="4">DSM 11571 / OCM 486 / SEBR 4847</strain>
    </source>
</reference>
<protein>
    <recommendedName>
        <fullName evidence="2">Archaeal Type IV pilin N-terminal domain-containing protein</fullName>
    </recommendedName>
</protein>
<dbReference type="AlphaFoldDB" id="E1RKN5"/>
<keyword evidence="1" id="KW-0472">Membrane</keyword>
<dbReference type="EMBL" id="CP002117">
    <property type="protein sequence ID" value="ADN36974.1"/>
    <property type="molecule type" value="Genomic_DNA"/>
</dbReference>
<dbReference type="Proteomes" id="UP000006565">
    <property type="component" value="Chromosome"/>
</dbReference>
<evidence type="ECO:0000259" key="2">
    <source>
        <dbReference type="Pfam" id="PF07790"/>
    </source>
</evidence>
<accession>E1RKN5</accession>
<dbReference type="NCBIfam" id="TIGR02537">
    <property type="entry name" value="arch_flag_Nterm"/>
    <property type="match status" value="1"/>
</dbReference>
<dbReference type="HOGENOM" id="CLU_092288_0_0_2"/>
<dbReference type="KEGG" id="mpi:Mpet_2226"/>
<dbReference type="InterPro" id="IPR012859">
    <property type="entry name" value="Pilin_N_archaeal"/>
</dbReference>
<dbReference type="RefSeq" id="WP_013330151.1">
    <property type="nucleotide sequence ID" value="NC_014507.1"/>
</dbReference>
<evidence type="ECO:0000313" key="4">
    <source>
        <dbReference type="Proteomes" id="UP000006565"/>
    </source>
</evidence>
<proteinExistence type="predicted"/>
<dbReference type="Pfam" id="PF07790">
    <property type="entry name" value="Pilin_N"/>
    <property type="match status" value="1"/>
</dbReference>
<gene>
    <name evidence="3" type="ordered locus">Mpet_2226</name>
</gene>
<sequence precursor="true">MMAKIKNRAKTSFSFIREDEAVSPVVGVMLMLVVTIIIAAVVSGFSSGIVDTTEKSPTVSYEFTIKAGDTADTATKADGYPIELRVLAGDTVPSEDLQIVTTYTVPDTFRGTTLEYGGRVIKHTLDGSISPFREGTTSSDTSVDVDDTVEGYPFTPQVNGYSTTLFPNTGGFQNTQFFGVCNFEPNCVYFFMYPEKFMGFDTEDSQYGYGEGSVVHITVVHKPSGTAIFDKDVTVKW</sequence>
<dbReference type="eggNOG" id="arCOG02421">
    <property type="taxonomic scope" value="Archaea"/>
</dbReference>
<evidence type="ECO:0000256" key="1">
    <source>
        <dbReference type="SAM" id="Phobius"/>
    </source>
</evidence>
<keyword evidence="1" id="KW-0812">Transmembrane</keyword>
<keyword evidence="1" id="KW-1133">Transmembrane helix</keyword>
<keyword evidence="4" id="KW-1185">Reference proteome</keyword>
<dbReference type="GeneID" id="25395018"/>
<organism evidence="3 4">
    <name type="scientific">Methanolacinia petrolearia (strain DSM 11571 / OCM 486 / SEBR 4847)</name>
    <name type="common">Methanoplanus petrolearius</name>
    <dbReference type="NCBI Taxonomy" id="679926"/>
    <lineage>
        <taxon>Archaea</taxon>
        <taxon>Methanobacteriati</taxon>
        <taxon>Methanobacteriota</taxon>
        <taxon>Stenosarchaea group</taxon>
        <taxon>Methanomicrobia</taxon>
        <taxon>Methanomicrobiales</taxon>
        <taxon>Methanomicrobiaceae</taxon>
        <taxon>Methanolacinia</taxon>
    </lineage>
</organism>
<feature type="domain" description="Archaeal Type IV pilin N-terminal" evidence="2">
    <location>
        <begin position="20"/>
        <end position="104"/>
    </location>
</feature>
<dbReference type="InterPro" id="IPR013373">
    <property type="entry name" value="Flagellin/pilin_N_arc"/>
</dbReference>
<name>E1RKN5_METP4</name>
<dbReference type="STRING" id="679926.Mpet_2226"/>
<feature type="transmembrane region" description="Helical" evidence="1">
    <location>
        <begin position="21"/>
        <end position="45"/>
    </location>
</feature>
<evidence type="ECO:0000313" key="3">
    <source>
        <dbReference type="EMBL" id="ADN36974.1"/>
    </source>
</evidence>